<evidence type="ECO:0000256" key="2">
    <source>
        <dbReference type="ARBA" id="ARBA00022448"/>
    </source>
</evidence>
<evidence type="ECO:0000313" key="8">
    <source>
        <dbReference type="EMBL" id="AEA44870.1"/>
    </source>
</evidence>
<feature type="transmembrane region" description="Helical" evidence="6">
    <location>
        <begin position="197"/>
        <end position="219"/>
    </location>
</feature>
<dbReference type="Pfam" id="PF13906">
    <property type="entry name" value="AA_permease_C"/>
    <property type="match status" value="1"/>
</dbReference>
<dbReference type="GO" id="GO:0016020">
    <property type="term" value="C:membrane"/>
    <property type="evidence" value="ECO:0007669"/>
    <property type="project" value="UniProtKB-SubCell"/>
</dbReference>
<comment type="subcellular location">
    <subcellularLocation>
        <location evidence="1">Membrane</location>
        <topology evidence="1">Multi-pass membrane protein</topology>
    </subcellularLocation>
</comment>
<feature type="transmembrane region" description="Helical" evidence="6">
    <location>
        <begin position="346"/>
        <end position="366"/>
    </location>
</feature>
<feature type="transmembrane region" description="Helical" evidence="6">
    <location>
        <begin position="302"/>
        <end position="326"/>
    </location>
</feature>
<keyword evidence="2" id="KW-0813">Transport</keyword>
<feature type="transmembrane region" description="Helical" evidence="6">
    <location>
        <begin position="396"/>
        <end position="414"/>
    </location>
</feature>
<dbReference type="RefSeq" id="WP_013687639.1">
    <property type="nucleotide sequence ID" value="NC_015321.1"/>
</dbReference>
<proteinExistence type="predicted"/>
<feature type="transmembrane region" description="Helical" evidence="6">
    <location>
        <begin position="39"/>
        <end position="57"/>
    </location>
</feature>
<reference evidence="9" key="2">
    <citation type="submission" date="2011-02" db="EMBL/GenBank/DDBJ databases">
        <title>The complete genome of Fluviicola taffensis DSM 16823.</title>
        <authorList>
            <consortium name="US DOE Joint Genome Institute (JGI-PGF)"/>
            <person name="Lucas S."/>
            <person name="Copeland A."/>
            <person name="Lapidus A."/>
            <person name="Bruce D."/>
            <person name="Goodwin L."/>
            <person name="Pitluck S."/>
            <person name="Kyrpides N."/>
            <person name="Mavromatis K."/>
            <person name="Ivanova N."/>
            <person name="Mikhailova N."/>
            <person name="Pagani I."/>
            <person name="Chertkov O."/>
            <person name="Detter J.C."/>
            <person name="Han C."/>
            <person name="Tapia R."/>
            <person name="Land M."/>
            <person name="Hauser L."/>
            <person name="Markowitz V."/>
            <person name="Cheng J.-F."/>
            <person name="Hugenholtz P."/>
            <person name="Woyke T."/>
            <person name="Wu D."/>
            <person name="Tindall B."/>
            <person name="Pomrenke H.G."/>
            <person name="Brambilla E."/>
            <person name="Klenk H.-P."/>
            <person name="Eisen J.A."/>
        </authorList>
    </citation>
    <scope>NUCLEOTIDE SEQUENCE [LARGE SCALE GENOMIC DNA]</scope>
    <source>
        <strain evidence="9">DSM 16823 / RW262 / RW262</strain>
    </source>
</reference>
<dbReference type="Pfam" id="PF13520">
    <property type="entry name" value="AA_permease_2"/>
    <property type="match status" value="1"/>
</dbReference>
<feature type="transmembrane region" description="Helical" evidence="6">
    <location>
        <begin position="231"/>
        <end position="251"/>
    </location>
</feature>
<reference evidence="8 9" key="1">
    <citation type="journal article" date="2011" name="Stand. Genomic Sci.">
        <title>Complete genome sequence of the gliding freshwater bacterium Fluviicola taffensis type strain (RW262).</title>
        <authorList>
            <person name="Woyke T."/>
            <person name="Chertkov O."/>
            <person name="Lapidus A."/>
            <person name="Nolan M."/>
            <person name="Lucas S."/>
            <person name="Del Rio T.G."/>
            <person name="Tice H."/>
            <person name="Cheng J.F."/>
            <person name="Tapia R."/>
            <person name="Han C."/>
            <person name="Goodwin L."/>
            <person name="Pitluck S."/>
            <person name="Liolios K."/>
            <person name="Pagani I."/>
            <person name="Ivanova N."/>
            <person name="Huntemann M."/>
            <person name="Mavromatis K."/>
            <person name="Mikhailova N."/>
            <person name="Pati A."/>
            <person name="Chen A."/>
            <person name="Palaniappan K."/>
            <person name="Land M."/>
            <person name="Hauser L."/>
            <person name="Brambilla E.M."/>
            <person name="Rohde M."/>
            <person name="Mwirichia R."/>
            <person name="Sikorski J."/>
            <person name="Tindall B.J."/>
            <person name="Goker M."/>
            <person name="Bristow J."/>
            <person name="Eisen J.A."/>
            <person name="Markowitz V."/>
            <person name="Hugenholtz P."/>
            <person name="Klenk H.P."/>
            <person name="Kyrpides N.C."/>
        </authorList>
    </citation>
    <scope>NUCLEOTIDE SEQUENCE [LARGE SCALE GENOMIC DNA]</scope>
    <source>
        <strain evidence="9">DSM 16823 / RW262 / RW262</strain>
    </source>
</reference>
<evidence type="ECO:0000256" key="3">
    <source>
        <dbReference type="ARBA" id="ARBA00022692"/>
    </source>
</evidence>
<keyword evidence="3 6" id="KW-0812">Transmembrane</keyword>
<dbReference type="GO" id="GO:0015171">
    <property type="term" value="F:amino acid transmembrane transporter activity"/>
    <property type="evidence" value="ECO:0007669"/>
    <property type="project" value="TreeGrafter"/>
</dbReference>
<keyword evidence="5 6" id="KW-0472">Membrane</keyword>
<evidence type="ECO:0000259" key="7">
    <source>
        <dbReference type="Pfam" id="PF13906"/>
    </source>
</evidence>
<dbReference type="eggNOG" id="COG0531">
    <property type="taxonomic scope" value="Bacteria"/>
</dbReference>
<organism evidence="8 9">
    <name type="scientific">Fluviicola taffensis (strain DSM 16823 / NCIMB 13979 / RW262)</name>
    <dbReference type="NCBI Taxonomy" id="755732"/>
    <lineage>
        <taxon>Bacteria</taxon>
        <taxon>Pseudomonadati</taxon>
        <taxon>Bacteroidota</taxon>
        <taxon>Flavobacteriia</taxon>
        <taxon>Flavobacteriales</taxon>
        <taxon>Crocinitomicaceae</taxon>
        <taxon>Fluviicola</taxon>
    </lineage>
</organism>
<evidence type="ECO:0000256" key="6">
    <source>
        <dbReference type="SAM" id="Phobius"/>
    </source>
</evidence>
<feature type="transmembrane region" description="Helical" evidence="6">
    <location>
        <begin position="647"/>
        <end position="663"/>
    </location>
</feature>
<dbReference type="PANTHER" id="PTHR43243">
    <property type="entry name" value="INNER MEMBRANE TRANSPORTER YGJI-RELATED"/>
    <property type="match status" value="1"/>
</dbReference>
<gene>
    <name evidence="8" type="ordered locus">Fluta_2891</name>
</gene>
<dbReference type="PANTHER" id="PTHR43243:SF4">
    <property type="entry name" value="CATIONIC AMINO ACID TRANSPORTER 4"/>
    <property type="match status" value="1"/>
</dbReference>
<evidence type="ECO:0000256" key="1">
    <source>
        <dbReference type="ARBA" id="ARBA00004141"/>
    </source>
</evidence>
<evidence type="ECO:0000256" key="4">
    <source>
        <dbReference type="ARBA" id="ARBA00022989"/>
    </source>
</evidence>
<dbReference type="Gene3D" id="1.20.1740.10">
    <property type="entry name" value="Amino acid/polyamine transporter I"/>
    <property type="match status" value="2"/>
</dbReference>
<dbReference type="KEGG" id="fte:Fluta_2891"/>
<accession>F2IIE4</accession>
<dbReference type="EMBL" id="CP002542">
    <property type="protein sequence ID" value="AEA44870.1"/>
    <property type="molecule type" value="Genomic_DNA"/>
</dbReference>
<feature type="transmembrane region" description="Helical" evidence="6">
    <location>
        <begin position="420"/>
        <end position="442"/>
    </location>
</feature>
<dbReference type="Proteomes" id="UP000007463">
    <property type="component" value="Chromosome"/>
</dbReference>
<feature type="transmembrane region" description="Helical" evidence="6">
    <location>
        <begin position="63"/>
        <end position="86"/>
    </location>
</feature>
<feature type="transmembrane region" description="Helical" evidence="6">
    <location>
        <begin position="622"/>
        <end position="640"/>
    </location>
</feature>
<name>F2IIE4_FLUTR</name>
<feature type="domain" description="Cationic amino acid transporter C-terminal" evidence="7">
    <location>
        <begin position="649"/>
        <end position="692"/>
    </location>
</feature>
<dbReference type="AlphaFoldDB" id="F2IIE4"/>
<dbReference type="InterPro" id="IPR002293">
    <property type="entry name" value="AA/rel_permease1"/>
</dbReference>
<dbReference type="InterPro" id="IPR029485">
    <property type="entry name" value="CAT_C"/>
</dbReference>
<feature type="transmembrane region" description="Helical" evidence="6">
    <location>
        <begin position="669"/>
        <end position="687"/>
    </location>
</feature>
<evidence type="ECO:0000313" key="9">
    <source>
        <dbReference type="Proteomes" id="UP000007463"/>
    </source>
</evidence>
<keyword evidence="4 6" id="KW-1133">Transmembrane helix</keyword>
<evidence type="ECO:0000256" key="5">
    <source>
        <dbReference type="ARBA" id="ARBA00023136"/>
    </source>
</evidence>
<dbReference type="STRING" id="755732.Fluta_2891"/>
<protein>
    <submittedName>
        <fullName evidence="8">Amino acid/polyamine/organocation transporter, APC superfamily</fullName>
    </submittedName>
</protein>
<feature type="transmembrane region" description="Helical" evidence="6">
    <location>
        <begin position="263"/>
        <end position="281"/>
    </location>
</feature>
<sequence length="704" mass="78085">MKQNSLFRKKTVQDILTASEQSQADGHDTLGKHLKVRDLAAFGIAAIIGAGIFSTIGEASSNGGPAVIFLFIFTAIACGFAAFAYAEFASMVPVAGSAYTYSYVAFGEIIAWTIGWALIMEYAIGNITVAISWSDYFTGMLEGVNIHLPQWIQTDYLTAYNGYNEAEALIQGGKNFENLDASLQAAHKAWETAPTIFNFHLIFDLPALFIIVLITWLVYRGMKESRNASNVMVIIKLAIILLVIAVGIFYVDTDNWSPFAPNGVSGILKGVSAVFFAYIGFDAISTTAEECENPQRDLPRGMMWAIIICTILYVIISLILTGLVNYKVLAVGDPLAFVFREIDLKWMSGIIAVSAVIAMASVLLVFQMGQPRIWMSMSRDGLLPKKFSKVHPKYKTPSFATIVVGFVVAVPALFMNLTMVTDLCSIGTLFAFVLVCGGVLILQNRTDIPRGKFRTPYMNGKYVLPFLVAGAIILGFTQYKPELMGFLTNQSELKETKDLIVDLSEKESAQLKESIILVDKAGFSLVGSDLLAYFEQEPKIDLKTSLRGIKSSSKAEIASELDQKTKDRLIHFLEGYDEKGLKLMDSDLEKYFEQGPKISIENALKPIGVSGKRLYNSGFSHFAHKIPTWIFILFTLFITIVTIRKNLSLIPLLGLLSCLYMMSQIELRNWIAFVIWLCIGLVIYFVYSRKNSKLGLKKTSDERQ</sequence>
<feature type="transmembrane region" description="Helical" evidence="6">
    <location>
        <begin position="462"/>
        <end position="479"/>
    </location>
</feature>
<dbReference type="HOGENOM" id="CLU_007946_15_12_10"/>
<keyword evidence="9" id="KW-1185">Reference proteome</keyword>